<proteinExistence type="predicted"/>
<organism evidence="3 4">
    <name type="scientific">Mangrovivirga cuniculi</name>
    <dbReference type="NCBI Taxonomy" id="2715131"/>
    <lineage>
        <taxon>Bacteria</taxon>
        <taxon>Pseudomonadati</taxon>
        <taxon>Bacteroidota</taxon>
        <taxon>Cytophagia</taxon>
        <taxon>Cytophagales</taxon>
        <taxon>Mangrovivirgaceae</taxon>
        <taxon>Mangrovivirga</taxon>
    </lineage>
</organism>
<dbReference type="KEGG" id="fpf:DCC35_06185"/>
<dbReference type="InterPro" id="IPR005835">
    <property type="entry name" value="NTP_transferase_dom"/>
</dbReference>
<dbReference type="PANTHER" id="PTHR42883">
    <property type="entry name" value="GLUCOSE-1-PHOSPHATE THYMIDYLTRANSFERASE"/>
    <property type="match status" value="1"/>
</dbReference>
<sequence>MNIIIPMAGRGTRLRPHTLTVPKPLIPIAGKPIVQRLVEDIVEVCNDKVENIGFVIGDFGKDVEQKLLKIADSLGAKGHIYHQEQALGTAHAILCAEELLTGNTIIAFADTLFRADFTLDSSKDGIIWVQKVEDPKAFGVVKYDEDGIITDFVEKPQEFVSDLAIIGIYYMKDGDFLRKELQYLIDNDIKDKGEYQITNALENMKAKGSKFVPGTVDEWLDCGNKDVTVNTNMRYLDFIKDKKLIADSAKISNSTIIEPVYIGENAEIKNSVVGPHVSVGNNTKINRSIIDTSLIQDDTKITGLNATNSMIGNYVQYDGKAEDLSIGDYTVKK</sequence>
<dbReference type="Proteomes" id="UP000298616">
    <property type="component" value="Chromosome"/>
</dbReference>
<dbReference type="SUPFAM" id="SSF53448">
    <property type="entry name" value="Nucleotide-diphospho-sugar transferases"/>
    <property type="match status" value="1"/>
</dbReference>
<name>A0A4D7JLI2_9BACT</name>
<dbReference type="InterPro" id="IPR056818">
    <property type="entry name" value="GlmU/GlgC-like_hexapep"/>
</dbReference>
<evidence type="ECO:0000259" key="1">
    <source>
        <dbReference type="Pfam" id="PF00483"/>
    </source>
</evidence>
<feature type="domain" description="Nucleotidyl transferase" evidence="1">
    <location>
        <begin position="5"/>
        <end position="235"/>
    </location>
</feature>
<gene>
    <name evidence="3" type="ORF">DCC35_06185</name>
</gene>
<dbReference type="Gene3D" id="3.90.550.10">
    <property type="entry name" value="Spore Coat Polysaccharide Biosynthesis Protein SpsA, Chain A"/>
    <property type="match status" value="1"/>
</dbReference>
<keyword evidence="4" id="KW-1185">Reference proteome</keyword>
<evidence type="ECO:0000259" key="2">
    <source>
        <dbReference type="Pfam" id="PF24894"/>
    </source>
</evidence>
<reference evidence="3 4" key="1">
    <citation type="submission" date="2018-04" db="EMBL/GenBank/DDBJ databases">
        <title>Complete genome uncultured novel isolate.</title>
        <authorList>
            <person name="Merlino G."/>
        </authorList>
    </citation>
    <scope>NUCLEOTIDE SEQUENCE [LARGE SCALE GENOMIC DNA]</scope>
    <source>
        <strain evidence="4">R1DC9</strain>
    </source>
</reference>
<dbReference type="InterPro" id="IPR029044">
    <property type="entry name" value="Nucleotide-diphossugar_trans"/>
</dbReference>
<dbReference type="AlphaFoldDB" id="A0A4D7JLI2"/>
<dbReference type="CDD" id="cd04181">
    <property type="entry name" value="NTP_transferase"/>
    <property type="match status" value="1"/>
</dbReference>
<evidence type="ECO:0000313" key="3">
    <source>
        <dbReference type="EMBL" id="QCK14360.1"/>
    </source>
</evidence>
<dbReference type="Pfam" id="PF00483">
    <property type="entry name" value="NTP_transferase"/>
    <property type="match status" value="1"/>
</dbReference>
<feature type="domain" description="Glucose-1-phosphate adenylyltransferase/Bifunctional protein GlmU-like C-terminal hexapeptide" evidence="2">
    <location>
        <begin position="245"/>
        <end position="306"/>
    </location>
</feature>
<accession>A0A4D7JLI2</accession>
<evidence type="ECO:0000313" key="4">
    <source>
        <dbReference type="Proteomes" id="UP000298616"/>
    </source>
</evidence>
<protein>
    <submittedName>
        <fullName evidence="3">Nucleotidyltransferase</fullName>
    </submittedName>
</protein>
<dbReference type="Pfam" id="PF24894">
    <property type="entry name" value="Hexapep_GlmU"/>
    <property type="match status" value="1"/>
</dbReference>
<dbReference type="OrthoDB" id="9803871at2"/>
<dbReference type="RefSeq" id="WP_137089949.1">
    <property type="nucleotide sequence ID" value="NZ_CP028923.1"/>
</dbReference>
<dbReference type="EMBL" id="CP028923">
    <property type="protein sequence ID" value="QCK14360.1"/>
    <property type="molecule type" value="Genomic_DNA"/>
</dbReference>
<keyword evidence="3" id="KW-0808">Transferase</keyword>
<dbReference type="GO" id="GO:0016740">
    <property type="term" value="F:transferase activity"/>
    <property type="evidence" value="ECO:0007669"/>
    <property type="project" value="UniProtKB-KW"/>
</dbReference>
<dbReference type="Gene3D" id="2.160.10.10">
    <property type="entry name" value="Hexapeptide repeat proteins"/>
    <property type="match status" value="1"/>
</dbReference>
<dbReference type="PANTHER" id="PTHR42883:SF2">
    <property type="entry name" value="THYMIDYLYLTRANSFERASE"/>
    <property type="match status" value="1"/>
</dbReference>